<evidence type="ECO:0000256" key="4">
    <source>
        <dbReference type="ARBA" id="ARBA00017099"/>
    </source>
</evidence>
<dbReference type="FunFam" id="3.40.50.720:FF:000159">
    <property type="entry name" value="dTDP-4-dehydrorhamnose reductase"/>
    <property type="match status" value="1"/>
</dbReference>
<dbReference type="EC" id="1.1.1.133" evidence="3 6"/>
<dbReference type="PANTHER" id="PTHR10491:SF4">
    <property type="entry name" value="METHIONINE ADENOSYLTRANSFERASE 2 SUBUNIT BETA"/>
    <property type="match status" value="1"/>
</dbReference>
<dbReference type="EMBL" id="SMFT01000003">
    <property type="protein sequence ID" value="TCJ97983.1"/>
    <property type="molecule type" value="Genomic_DNA"/>
</dbReference>
<dbReference type="InterPro" id="IPR005913">
    <property type="entry name" value="dTDP_dehydrorham_reduct"/>
</dbReference>
<comment type="caution">
    <text evidence="8">The sequence shown here is derived from an EMBL/GenBank/DDBJ whole genome shotgun (WGS) entry which is preliminary data.</text>
</comment>
<name>A0A4R1FT10_9PAST</name>
<dbReference type="InterPro" id="IPR029903">
    <property type="entry name" value="RmlD-like-bd"/>
</dbReference>
<comment type="function">
    <text evidence="6">Catalyzes the reduction of dTDP-6-deoxy-L-lyxo-4-hexulose to yield dTDP-L-rhamnose.</text>
</comment>
<reference evidence="8 9" key="1">
    <citation type="submission" date="2019-03" db="EMBL/GenBank/DDBJ databases">
        <title>Genomic Encyclopedia of Type Strains, Phase IV (KMG-IV): sequencing the most valuable type-strain genomes for metagenomic binning, comparative biology and taxonomic classification.</title>
        <authorList>
            <person name="Goeker M."/>
        </authorList>
    </citation>
    <scope>NUCLEOTIDE SEQUENCE [LARGE SCALE GENOMIC DNA]</scope>
    <source>
        <strain evidence="8 9">DSM 15534</strain>
    </source>
</reference>
<dbReference type="Proteomes" id="UP000294702">
    <property type="component" value="Unassembled WGS sequence"/>
</dbReference>
<evidence type="ECO:0000256" key="6">
    <source>
        <dbReference type="RuleBase" id="RU364082"/>
    </source>
</evidence>
<evidence type="ECO:0000259" key="7">
    <source>
        <dbReference type="Pfam" id="PF04321"/>
    </source>
</evidence>
<dbReference type="InterPro" id="IPR036291">
    <property type="entry name" value="NAD(P)-bd_dom_sf"/>
</dbReference>
<organism evidence="8 9">
    <name type="scientific">Volucribacter psittacicida</name>
    <dbReference type="NCBI Taxonomy" id="203482"/>
    <lineage>
        <taxon>Bacteria</taxon>
        <taxon>Pseudomonadati</taxon>
        <taxon>Pseudomonadota</taxon>
        <taxon>Gammaproteobacteria</taxon>
        <taxon>Pasteurellales</taxon>
        <taxon>Pasteurellaceae</taxon>
        <taxon>Volucribacter</taxon>
    </lineage>
</organism>
<accession>A0A4R1FT10</accession>
<dbReference type="GO" id="GO:0009243">
    <property type="term" value="P:O antigen biosynthetic process"/>
    <property type="evidence" value="ECO:0007669"/>
    <property type="project" value="UniProtKB-UniPathway"/>
</dbReference>
<proteinExistence type="inferred from homology"/>
<comment type="similarity">
    <text evidence="2 6">Belongs to the dTDP-4-dehydrorhamnose reductase family.</text>
</comment>
<keyword evidence="6" id="KW-0521">NADP</keyword>
<evidence type="ECO:0000256" key="2">
    <source>
        <dbReference type="ARBA" id="ARBA00010944"/>
    </source>
</evidence>
<dbReference type="OrthoDB" id="9803892at2"/>
<dbReference type="PANTHER" id="PTHR10491">
    <property type="entry name" value="DTDP-4-DEHYDRORHAMNOSE REDUCTASE"/>
    <property type="match status" value="1"/>
</dbReference>
<gene>
    <name evidence="8" type="ORF">EV694_1581</name>
</gene>
<evidence type="ECO:0000256" key="3">
    <source>
        <dbReference type="ARBA" id="ARBA00012929"/>
    </source>
</evidence>
<dbReference type="GO" id="GO:0005829">
    <property type="term" value="C:cytosol"/>
    <property type="evidence" value="ECO:0007669"/>
    <property type="project" value="TreeGrafter"/>
</dbReference>
<evidence type="ECO:0000313" key="9">
    <source>
        <dbReference type="Proteomes" id="UP000294702"/>
    </source>
</evidence>
<evidence type="ECO:0000256" key="5">
    <source>
        <dbReference type="ARBA" id="ARBA00048200"/>
    </source>
</evidence>
<keyword evidence="6" id="KW-0560">Oxidoreductase</keyword>
<keyword evidence="9" id="KW-1185">Reference proteome</keyword>
<dbReference type="SUPFAM" id="SSF51735">
    <property type="entry name" value="NAD(P)-binding Rossmann-fold domains"/>
    <property type="match status" value="1"/>
</dbReference>
<sequence length="291" mass="32865">MTKFLITGANGQVGSAIIRQLQGKHKYLALDKAKLDITNKQAVIEIVNQFQPDIIINAAAYTAVDRAEQEKEIAEAINVKGARYLAQAANKNNAIMLHISTDYVFDGSSSIPYKEENITNPQNIYGQTKLNGEIAVLEECPRSIILRTSWVFGEQGNNFVKTILRLSKERDRLSIVNDQIGGPTYAGDIANALIKMSLFITHNYFKDFGLYHFTGYPYVSWFEFANIILEQANIDNILPNLPEIFPITTMDYPTPAKRPSYSCLDLNKIHKVFNISPSDWQEALKNIKHYI</sequence>
<dbReference type="GO" id="GO:0019305">
    <property type="term" value="P:dTDP-rhamnose biosynthetic process"/>
    <property type="evidence" value="ECO:0007669"/>
    <property type="project" value="UniProtKB-UniPathway"/>
</dbReference>
<dbReference type="GO" id="GO:0008831">
    <property type="term" value="F:dTDP-4-dehydrorhamnose reductase activity"/>
    <property type="evidence" value="ECO:0007669"/>
    <property type="project" value="UniProtKB-EC"/>
</dbReference>
<feature type="domain" description="RmlD-like substrate binding" evidence="7">
    <location>
        <begin position="3"/>
        <end position="287"/>
    </location>
</feature>
<dbReference type="CDD" id="cd05254">
    <property type="entry name" value="dTDP_HR_like_SDR_e"/>
    <property type="match status" value="1"/>
</dbReference>
<dbReference type="UniPathway" id="UPA00124"/>
<comment type="pathway">
    <text evidence="1 6">Carbohydrate biosynthesis; dTDP-L-rhamnose biosynthesis.</text>
</comment>
<dbReference type="RefSeq" id="WP_132691200.1">
    <property type="nucleotide sequence ID" value="NZ_SMFT01000003.1"/>
</dbReference>
<dbReference type="Pfam" id="PF04321">
    <property type="entry name" value="RmlD_sub_bind"/>
    <property type="match status" value="1"/>
</dbReference>
<dbReference type="NCBIfam" id="TIGR01214">
    <property type="entry name" value="rmlD"/>
    <property type="match status" value="1"/>
</dbReference>
<dbReference type="Gene3D" id="3.40.50.720">
    <property type="entry name" value="NAD(P)-binding Rossmann-like Domain"/>
    <property type="match status" value="1"/>
</dbReference>
<evidence type="ECO:0000313" key="8">
    <source>
        <dbReference type="EMBL" id="TCJ97983.1"/>
    </source>
</evidence>
<dbReference type="AlphaFoldDB" id="A0A4R1FT10"/>
<dbReference type="UniPathway" id="UPA00281"/>
<dbReference type="Gene3D" id="3.90.25.10">
    <property type="entry name" value="UDP-galactose 4-epimerase, domain 1"/>
    <property type="match status" value="1"/>
</dbReference>
<protein>
    <recommendedName>
        <fullName evidence="4 6">dTDP-4-dehydrorhamnose reductase</fullName>
        <ecNumber evidence="3 6">1.1.1.133</ecNumber>
    </recommendedName>
</protein>
<comment type="cofactor">
    <cofactor evidence="6">
        <name>Mg(2+)</name>
        <dbReference type="ChEBI" id="CHEBI:18420"/>
    </cofactor>
    <text evidence="6">Binds 1 Mg(2+) ion per monomer.</text>
</comment>
<evidence type="ECO:0000256" key="1">
    <source>
        <dbReference type="ARBA" id="ARBA00004781"/>
    </source>
</evidence>
<comment type="catalytic activity">
    <reaction evidence="5 6">
        <text>dTDP-beta-L-rhamnose + NADP(+) = dTDP-4-dehydro-beta-L-rhamnose + NADPH + H(+)</text>
        <dbReference type="Rhea" id="RHEA:21796"/>
        <dbReference type="ChEBI" id="CHEBI:15378"/>
        <dbReference type="ChEBI" id="CHEBI:57510"/>
        <dbReference type="ChEBI" id="CHEBI:57783"/>
        <dbReference type="ChEBI" id="CHEBI:58349"/>
        <dbReference type="ChEBI" id="CHEBI:62830"/>
        <dbReference type="EC" id="1.1.1.133"/>
    </reaction>
</comment>